<evidence type="ECO:0000256" key="1">
    <source>
        <dbReference type="SAM" id="MobiDB-lite"/>
    </source>
</evidence>
<sequence>VPPVCLAELDLKQVLDSSDSPDPLAPVSHPRRWDQMVTYFTPRLCRVGSGVQPRACRHDAYVDLATAPPERVDSDEQLRHMAQAADSTHSLAGTPGLPDTVLAAVNFLRRVGLQNVKGLRESAIAYWSDRAVVLADEAAKVSASMPDNLRRIAGHLNIPLFKEMLHASHYPDEGLARRPNPWSLSPRRSSRIRSKSTDGLRTSKCKKTTELDNAYLHMASSKIKPPLSKIPSRASSQNVDILDALKALTTEVQSLRAHVDDIQAQQPQAAQQSAANASGSSPT</sequence>
<evidence type="ECO:0000313" key="2">
    <source>
        <dbReference type="EMBL" id="KAF4679985.1"/>
    </source>
</evidence>
<comment type="caution">
    <text evidence="2">The sequence shown here is derived from an EMBL/GenBank/DDBJ whole genome shotgun (WGS) entry which is preliminary data.</text>
</comment>
<protein>
    <submittedName>
        <fullName evidence="2">Uncharacterized protein</fullName>
    </submittedName>
</protein>
<name>A0A7J6N852_PEROL</name>
<organism evidence="2 3">
    <name type="scientific">Perkinsus olseni</name>
    <name type="common">Perkinsus atlanticus</name>
    <dbReference type="NCBI Taxonomy" id="32597"/>
    <lineage>
        <taxon>Eukaryota</taxon>
        <taxon>Sar</taxon>
        <taxon>Alveolata</taxon>
        <taxon>Perkinsozoa</taxon>
        <taxon>Perkinsea</taxon>
        <taxon>Perkinsida</taxon>
        <taxon>Perkinsidae</taxon>
        <taxon>Perkinsus</taxon>
    </lineage>
</organism>
<feature type="region of interest" description="Disordered" evidence="1">
    <location>
        <begin position="259"/>
        <end position="283"/>
    </location>
</feature>
<accession>A0A7J6N852</accession>
<feature type="region of interest" description="Disordered" evidence="1">
    <location>
        <begin position="172"/>
        <end position="202"/>
    </location>
</feature>
<dbReference type="EMBL" id="JABANP010000663">
    <property type="protein sequence ID" value="KAF4679985.1"/>
    <property type="molecule type" value="Genomic_DNA"/>
</dbReference>
<feature type="non-terminal residue" evidence="2">
    <location>
        <position position="1"/>
    </location>
</feature>
<reference evidence="2 3" key="1">
    <citation type="submission" date="2020-04" db="EMBL/GenBank/DDBJ databases">
        <title>Perkinsus olseni comparative genomics.</title>
        <authorList>
            <person name="Bogema D.R."/>
        </authorList>
    </citation>
    <scope>NUCLEOTIDE SEQUENCE [LARGE SCALE GENOMIC DNA]</scope>
    <source>
        <strain evidence="2">00978-12</strain>
    </source>
</reference>
<feature type="non-terminal residue" evidence="2">
    <location>
        <position position="283"/>
    </location>
</feature>
<feature type="compositionally biased region" description="Low complexity" evidence="1">
    <location>
        <begin position="177"/>
        <end position="187"/>
    </location>
</feature>
<feature type="compositionally biased region" description="Low complexity" evidence="1">
    <location>
        <begin position="263"/>
        <end position="283"/>
    </location>
</feature>
<gene>
    <name evidence="2" type="ORF">FOZ60_014261</name>
</gene>
<evidence type="ECO:0000313" key="3">
    <source>
        <dbReference type="Proteomes" id="UP000541610"/>
    </source>
</evidence>
<proteinExistence type="predicted"/>
<dbReference type="Proteomes" id="UP000541610">
    <property type="component" value="Unassembled WGS sequence"/>
</dbReference>
<dbReference type="AlphaFoldDB" id="A0A7J6N852"/>